<dbReference type="AlphaFoldDB" id="A0A9P3GNT8"/>
<comment type="caution">
    <text evidence="2">The sequence shown here is derived from an EMBL/GenBank/DDBJ whole genome shotgun (WGS) entry which is preliminary data.</text>
</comment>
<evidence type="ECO:0000313" key="3">
    <source>
        <dbReference type="Proteomes" id="UP000703269"/>
    </source>
</evidence>
<dbReference type="EMBL" id="BPQB01000097">
    <property type="protein sequence ID" value="GJE98942.1"/>
    <property type="molecule type" value="Genomic_DNA"/>
</dbReference>
<protein>
    <submittedName>
        <fullName evidence="2">Uncharacterized protein</fullName>
    </submittedName>
</protein>
<sequence>MRWRRSAPPPAAAAADVALERRKTSQRFRQVSAGAAEAPDRTQATASPALGTGCARPRRAPRVVSVPACRQARRRHPPLSDAKPVKIRSPLGVFTPARPRSEPRGSCMGGLQTAPSSLGICGAQRRTRPPDASTPTSTPRPSDEGTASFVDGVPDLDGARSTPRAGYHDHICSSMRYYVHFERFEVGNWYTVVDIVSRSSYDVVCKPRASLPYVS</sequence>
<evidence type="ECO:0000256" key="1">
    <source>
        <dbReference type="SAM" id="MobiDB-lite"/>
    </source>
</evidence>
<organism evidence="2 3">
    <name type="scientific">Phanerochaete sordida</name>
    <dbReference type="NCBI Taxonomy" id="48140"/>
    <lineage>
        <taxon>Eukaryota</taxon>
        <taxon>Fungi</taxon>
        <taxon>Dikarya</taxon>
        <taxon>Basidiomycota</taxon>
        <taxon>Agaricomycotina</taxon>
        <taxon>Agaricomycetes</taxon>
        <taxon>Polyporales</taxon>
        <taxon>Phanerochaetaceae</taxon>
        <taxon>Phanerochaete</taxon>
    </lineage>
</organism>
<dbReference type="Proteomes" id="UP000703269">
    <property type="component" value="Unassembled WGS sequence"/>
</dbReference>
<feature type="region of interest" description="Disordered" evidence="1">
    <location>
        <begin position="1"/>
        <end position="165"/>
    </location>
</feature>
<evidence type="ECO:0000313" key="2">
    <source>
        <dbReference type="EMBL" id="GJE98942.1"/>
    </source>
</evidence>
<accession>A0A9P3GNT8</accession>
<gene>
    <name evidence="2" type="ORF">PsYK624_151800</name>
</gene>
<keyword evidence="3" id="KW-1185">Reference proteome</keyword>
<name>A0A9P3GNT8_9APHY</name>
<proteinExistence type="predicted"/>
<reference evidence="2 3" key="1">
    <citation type="submission" date="2021-08" db="EMBL/GenBank/DDBJ databases">
        <title>Draft Genome Sequence of Phanerochaete sordida strain YK-624.</title>
        <authorList>
            <person name="Mori T."/>
            <person name="Dohra H."/>
            <person name="Suzuki T."/>
            <person name="Kawagishi H."/>
            <person name="Hirai H."/>
        </authorList>
    </citation>
    <scope>NUCLEOTIDE SEQUENCE [LARGE SCALE GENOMIC DNA]</scope>
    <source>
        <strain evidence="2 3">YK-624</strain>
    </source>
</reference>